<keyword evidence="2" id="KW-0597">Phosphoprotein</keyword>
<evidence type="ECO:0000313" key="5">
    <source>
        <dbReference type="EMBL" id="KAK5195353.1"/>
    </source>
</evidence>
<feature type="region of interest" description="N-terminal hotdog fold" evidence="3">
    <location>
        <begin position="1"/>
        <end position="88"/>
    </location>
</feature>
<name>A0ABR0LLC7_9PEZI</name>
<dbReference type="PROSITE" id="PS52019">
    <property type="entry name" value="PKS_MFAS_DH"/>
    <property type="match status" value="1"/>
</dbReference>
<dbReference type="Pfam" id="PF14765">
    <property type="entry name" value="PS-DH"/>
    <property type="match status" value="1"/>
</dbReference>
<accession>A0ABR0LLC7</accession>
<dbReference type="InterPro" id="IPR049551">
    <property type="entry name" value="PKS_DH_C"/>
</dbReference>
<organism evidence="5 6">
    <name type="scientific">Cryomyces antarcticus</name>
    <dbReference type="NCBI Taxonomy" id="329879"/>
    <lineage>
        <taxon>Eukaryota</taxon>
        <taxon>Fungi</taxon>
        <taxon>Dikarya</taxon>
        <taxon>Ascomycota</taxon>
        <taxon>Pezizomycotina</taxon>
        <taxon>Dothideomycetes</taxon>
        <taxon>Dothideomycetes incertae sedis</taxon>
        <taxon>Cryomyces</taxon>
    </lineage>
</organism>
<dbReference type="NCBIfam" id="TIGR04532">
    <property type="entry name" value="PT_fungal_PKS"/>
    <property type="match status" value="1"/>
</dbReference>
<evidence type="ECO:0000256" key="2">
    <source>
        <dbReference type="ARBA" id="ARBA00022553"/>
    </source>
</evidence>
<keyword evidence="6" id="KW-1185">Reference proteome</keyword>
<dbReference type="Proteomes" id="UP001357485">
    <property type="component" value="Unassembled WGS sequence"/>
</dbReference>
<comment type="caution">
    <text evidence="3">Lacks conserved residue(s) required for the propagation of feature annotation.</text>
</comment>
<keyword evidence="1" id="KW-0596">Phosphopantetheine</keyword>
<feature type="non-terminal residue" evidence="5">
    <location>
        <position position="311"/>
    </location>
</feature>
<comment type="caution">
    <text evidence="5">The sequence shown here is derived from an EMBL/GenBank/DDBJ whole genome shotgun (WGS) entry which is preliminary data.</text>
</comment>
<feature type="region of interest" description="C-terminal hotdog fold" evidence="3">
    <location>
        <begin position="116"/>
        <end position="263"/>
    </location>
</feature>
<feature type="domain" description="PKS/mFAS DH" evidence="4">
    <location>
        <begin position="1"/>
        <end position="263"/>
    </location>
</feature>
<dbReference type="InterPro" id="IPR049900">
    <property type="entry name" value="PKS_mFAS_DH"/>
</dbReference>
<dbReference type="InterPro" id="IPR030918">
    <property type="entry name" value="PT_fungal_PKS"/>
</dbReference>
<evidence type="ECO:0000256" key="3">
    <source>
        <dbReference type="PROSITE-ProRule" id="PRU01363"/>
    </source>
</evidence>
<gene>
    <name evidence="5" type="primary">PKS1_3</name>
    <name evidence="5" type="ORF">LTR16_006942</name>
</gene>
<dbReference type="InterPro" id="IPR042104">
    <property type="entry name" value="PKS_dehydratase_sf"/>
</dbReference>
<dbReference type="Gene3D" id="3.10.129.110">
    <property type="entry name" value="Polyketide synthase dehydratase"/>
    <property type="match status" value="1"/>
</dbReference>
<dbReference type="EMBL" id="JAVRRA010017806">
    <property type="protein sequence ID" value="KAK5195353.1"/>
    <property type="molecule type" value="Genomic_DNA"/>
</dbReference>
<evidence type="ECO:0000256" key="1">
    <source>
        <dbReference type="ARBA" id="ARBA00022450"/>
    </source>
</evidence>
<proteinExistence type="predicted"/>
<reference evidence="5 6" key="1">
    <citation type="submission" date="2023-08" db="EMBL/GenBank/DDBJ databases">
        <title>Black Yeasts Isolated from many extreme environments.</title>
        <authorList>
            <person name="Coleine C."/>
            <person name="Stajich J.E."/>
            <person name="Selbmann L."/>
        </authorList>
    </citation>
    <scope>NUCLEOTIDE SEQUENCE [LARGE SCALE GENOMIC DNA]</scope>
    <source>
        <strain evidence="5 6">CCFEE 536</strain>
    </source>
</reference>
<sequence length="311" mass="34564">MALTVADYLYKQLRPSAPKIGLNVCKMEVPKPLIAKVPAPAEGQYIQVEATADLEQNCASLKWRSVTKEGKLIQDHAHCTVKYEDMDNWAEEWGRTNYMVQTQIDLLKQKMQTGDAHKIMRGMAYKLFKALVTYDDKYRGMEEVILDGKNTEATASVKFQTKPEDGDFYCSPYWIDSMAHISGFIVNASDLIDSDEHVYISHGWGSMRVARQLSADKHYRSYVRMQPAPGNVSVGDVYVFEGNDIVAVVGGLKFQQIPRRLLNTFLPPNKGLVKAPAAATKAAPIKAAAPAPIKTQTIIAPKTIKAPVMKA</sequence>
<evidence type="ECO:0000313" key="6">
    <source>
        <dbReference type="Proteomes" id="UP001357485"/>
    </source>
</evidence>
<protein>
    <submittedName>
        <fullName evidence="5">Polyketide synthase</fullName>
    </submittedName>
</protein>
<evidence type="ECO:0000259" key="4">
    <source>
        <dbReference type="PROSITE" id="PS52019"/>
    </source>
</evidence>